<dbReference type="Pfam" id="PF00609">
    <property type="entry name" value="DAGK_acc"/>
    <property type="match status" value="1"/>
</dbReference>
<comment type="catalytic activity">
    <reaction evidence="5">
        <text>a 1,2-diacyl-sn-glycerol + ATP = a 1,2-diacyl-sn-glycero-3-phosphate + ADP + H(+)</text>
        <dbReference type="Rhea" id="RHEA:10272"/>
        <dbReference type="ChEBI" id="CHEBI:15378"/>
        <dbReference type="ChEBI" id="CHEBI:17815"/>
        <dbReference type="ChEBI" id="CHEBI:30616"/>
        <dbReference type="ChEBI" id="CHEBI:58608"/>
        <dbReference type="ChEBI" id="CHEBI:456216"/>
        <dbReference type="EC" id="2.7.1.107"/>
    </reaction>
</comment>
<dbReference type="SMART" id="SM00046">
    <property type="entry name" value="DAGKc"/>
    <property type="match status" value="1"/>
</dbReference>
<dbReference type="EMBL" id="CAJJDM010000157">
    <property type="protein sequence ID" value="CAD8112609.1"/>
    <property type="molecule type" value="Genomic_DNA"/>
</dbReference>
<keyword evidence="8" id="KW-1185">Reference proteome</keyword>
<dbReference type="Proteomes" id="UP000688137">
    <property type="component" value="Unassembled WGS sequence"/>
</dbReference>
<proteinExistence type="inferred from homology"/>
<feature type="domain" description="DAGKc" evidence="6">
    <location>
        <begin position="1"/>
        <end position="153"/>
    </location>
</feature>
<keyword evidence="4 5" id="KW-0067">ATP-binding</keyword>
<protein>
    <recommendedName>
        <fullName evidence="5">Diacylglycerol kinase</fullName>
        <shortName evidence="5">DAG kinase</shortName>
        <ecNumber evidence="5">2.7.1.107</ecNumber>
    </recommendedName>
</protein>
<dbReference type="PANTHER" id="PTHR11255">
    <property type="entry name" value="DIACYLGLYCEROL KINASE"/>
    <property type="match status" value="1"/>
</dbReference>
<dbReference type="AlphaFoldDB" id="A0A8S1QA48"/>
<dbReference type="GO" id="GO:0007200">
    <property type="term" value="P:phospholipase C-activating G protein-coupled receptor signaling pathway"/>
    <property type="evidence" value="ECO:0007669"/>
    <property type="project" value="InterPro"/>
</dbReference>
<reference evidence="7" key="1">
    <citation type="submission" date="2021-01" db="EMBL/GenBank/DDBJ databases">
        <authorList>
            <consortium name="Genoscope - CEA"/>
            <person name="William W."/>
        </authorList>
    </citation>
    <scope>NUCLEOTIDE SEQUENCE</scope>
</reference>
<keyword evidence="1 5" id="KW-0808">Transferase</keyword>
<dbReference type="PANTHER" id="PTHR11255:SF121">
    <property type="entry name" value="DIACYLGLYCEROL KINASE (ATP)"/>
    <property type="match status" value="1"/>
</dbReference>
<dbReference type="InterPro" id="IPR037607">
    <property type="entry name" value="DGK"/>
</dbReference>
<evidence type="ECO:0000313" key="7">
    <source>
        <dbReference type="EMBL" id="CAD8112609.1"/>
    </source>
</evidence>
<accession>A0A8S1QA48</accession>
<evidence type="ECO:0000256" key="5">
    <source>
        <dbReference type="RuleBase" id="RU361128"/>
    </source>
</evidence>
<evidence type="ECO:0000259" key="6">
    <source>
        <dbReference type="PROSITE" id="PS50146"/>
    </source>
</evidence>
<dbReference type="PROSITE" id="PS50146">
    <property type="entry name" value="DAGK"/>
    <property type="match status" value="1"/>
</dbReference>
<evidence type="ECO:0000256" key="1">
    <source>
        <dbReference type="ARBA" id="ARBA00022679"/>
    </source>
</evidence>
<gene>
    <name evidence="7" type="ORF">PPRIM_AZ9-3.1.T1520052</name>
</gene>
<comment type="caution">
    <text evidence="7">The sequence shown here is derived from an EMBL/GenBank/DDBJ whole genome shotgun (WGS) entry which is preliminary data.</text>
</comment>
<dbReference type="FunFam" id="3.40.50.10330:FF:000069">
    <property type="entry name" value="Diacylglycerol kinase"/>
    <property type="match status" value="1"/>
</dbReference>
<evidence type="ECO:0000256" key="2">
    <source>
        <dbReference type="ARBA" id="ARBA00022741"/>
    </source>
</evidence>
<name>A0A8S1QA48_PARPR</name>
<organism evidence="7 8">
    <name type="scientific">Paramecium primaurelia</name>
    <dbReference type="NCBI Taxonomy" id="5886"/>
    <lineage>
        <taxon>Eukaryota</taxon>
        <taxon>Sar</taxon>
        <taxon>Alveolata</taxon>
        <taxon>Ciliophora</taxon>
        <taxon>Intramacronucleata</taxon>
        <taxon>Oligohymenophorea</taxon>
        <taxon>Peniculida</taxon>
        <taxon>Parameciidae</taxon>
        <taxon>Paramecium</taxon>
    </lineage>
</organism>
<evidence type="ECO:0000313" key="8">
    <source>
        <dbReference type="Proteomes" id="UP000688137"/>
    </source>
</evidence>
<dbReference type="GO" id="GO:0005524">
    <property type="term" value="F:ATP binding"/>
    <property type="evidence" value="ECO:0007669"/>
    <property type="project" value="UniProtKB-KW"/>
</dbReference>
<keyword evidence="2 5" id="KW-0547">Nucleotide-binding</keyword>
<evidence type="ECO:0000256" key="3">
    <source>
        <dbReference type="ARBA" id="ARBA00022777"/>
    </source>
</evidence>
<keyword evidence="3 5" id="KW-0418">Kinase</keyword>
<dbReference type="SMART" id="SM00045">
    <property type="entry name" value="DAGKa"/>
    <property type="match status" value="1"/>
</dbReference>
<comment type="similarity">
    <text evidence="5">Belongs to the eukaryotic diacylglycerol kinase family.</text>
</comment>
<dbReference type="GO" id="GO:0004143">
    <property type="term" value="F:ATP-dependent diacylglycerol kinase activity"/>
    <property type="evidence" value="ECO:0007669"/>
    <property type="project" value="UniProtKB-EC"/>
</dbReference>
<dbReference type="EC" id="2.7.1.107" evidence="5"/>
<evidence type="ECO:0000256" key="4">
    <source>
        <dbReference type="ARBA" id="ARBA00022840"/>
    </source>
</evidence>
<sequence length="390" mass="44261">MEYTYYLFYNSGSGGNRGQQFLQLDQKELSFYIKESNCRVKFYNICDSISREVGLQQIMKQRLENIHVVMAGGDGSIMWIVELLLQHQVNIHSCIIIPFPFGTGNDFANTLGWGTSVPNDVIGMDNVVLKGFVEEWIEGVESYFDVWDVDIRLQQGGFISEIKRNENGVGESKLQLKDQRYYKQMINYFSIGVDARIGFGFDKNRTSNQCCNKCVYCWEGFKKMFLRTPKVNQSIENIHNLNEDDYLESGLLQKSKDQIVVPGNPVNLLCLNINSYAGGLKNIWLNAQQNQVKSYSNIPSISDGLLEILSFNSILGLGSERLIPGQATRLSQSGGPLKLNFKQNELLRTYFQIDGQYFSITNPSSVLIRSCQTLPQGKIRVLINKKGLLK</sequence>
<dbReference type="Pfam" id="PF00781">
    <property type="entry name" value="DAGK_cat"/>
    <property type="match status" value="1"/>
</dbReference>
<dbReference type="GO" id="GO:0016020">
    <property type="term" value="C:membrane"/>
    <property type="evidence" value="ECO:0007669"/>
    <property type="project" value="TreeGrafter"/>
</dbReference>
<dbReference type="InterPro" id="IPR000756">
    <property type="entry name" value="Diacylglycerol_kin_accessory"/>
</dbReference>
<dbReference type="InterPro" id="IPR001206">
    <property type="entry name" value="Diacylglycerol_kinase_cat_dom"/>
</dbReference>